<evidence type="ECO:0000313" key="8">
    <source>
        <dbReference type="Proteomes" id="UP000029500"/>
    </source>
</evidence>
<dbReference type="GO" id="GO:0004553">
    <property type="term" value="F:hydrolase activity, hydrolyzing O-glycosyl compounds"/>
    <property type="evidence" value="ECO:0007669"/>
    <property type="project" value="InterPro"/>
</dbReference>
<organism evidence="7 8">
    <name type="scientific">Paenibacillus graminis</name>
    <dbReference type="NCBI Taxonomy" id="189425"/>
    <lineage>
        <taxon>Bacteria</taxon>
        <taxon>Bacillati</taxon>
        <taxon>Bacillota</taxon>
        <taxon>Bacilli</taxon>
        <taxon>Bacillales</taxon>
        <taxon>Paenibacillaceae</taxon>
        <taxon>Paenibacillus</taxon>
    </lineage>
</organism>
<protein>
    <submittedName>
        <fullName evidence="7">Glycoside hydrolase family 2</fullName>
    </submittedName>
</protein>
<dbReference type="KEGG" id="pgm:PGRAT_18045"/>
<dbReference type="InterPro" id="IPR006102">
    <property type="entry name" value="Ig-like_GH2"/>
</dbReference>
<sequence length="586" mass="67292">MTTKSYIPNYPRPQFVRKEWLDLDGEWNFSFDDGNRGEAEAWYAAFPEARKITVPFTYETAASGIGIQEFHPNVWYERTLELPAENAGKRAILHFQGVDYRAKCWVNGSYVGLHEGGYAAFSFDITPFVTFGAANRIVLKAEDSMDRTQPRGKQRWISDSFECFYVQTTGIWKSVWLECVSETRIDSVKMTPDVDRHMIRFDFRIAGLTDGLELTIDTLISLKGRQVKRFSLGIDRDLVSLEVDVLHEAAGPWLQCLWSPEAPNLFDVEFTLLRGEESVDHVYSYFGIRKISIDNGQILLNNRPLYQRLILDQGYWTGSHLTPPDEQALIDDIDWIAEMGYNGLRKHMKIEDARFLYWCDVKGMLVWSEMAATYEFNDLAVERFTREWLEIVPQQYNHPCIITWVPFNESWGISAIAKDVRQQKFTEGIYHLTKAIDPYRPVVTNDGWEHTVSDILTLHDYVEAGEQFLATYADQNSIVNNGISFNNYKFAWAEGYAYKGQPVIISEFGGIAFQTDSGWGYGNQVKTEQDFLERFQAITAAIKATPYISGYCYTQVSDVQQEVNGLLTEDRKPKVPLGKIREINLG</sequence>
<evidence type="ECO:0000259" key="5">
    <source>
        <dbReference type="Pfam" id="PF02836"/>
    </source>
</evidence>
<dbReference type="STRING" id="189425.PGRAT_18045"/>
<evidence type="ECO:0000256" key="2">
    <source>
        <dbReference type="ARBA" id="ARBA00022801"/>
    </source>
</evidence>
<accession>A0A089M7V3</accession>
<dbReference type="EMBL" id="CP009287">
    <property type="protein sequence ID" value="AIQ69317.1"/>
    <property type="molecule type" value="Genomic_DNA"/>
</dbReference>
<dbReference type="InterPro" id="IPR051913">
    <property type="entry name" value="GH2_Domain-Containing"/>
</dbReference>
<dbReference type="HOGENOM" id="CLU_009935_2_1_9"/>
<dbReference type="SUPFAM" id="SSF51445">
    <property type="entry name" value="(Trans)glycosidases"/>
    <property type="match status" value="1"/>
</dbReference>
<evidence type="ECO:0000256" key="1">
    <source>
        <dbReference type="ARBA" id="ARBA00007401"/>
    </source>
</evidence>
<dbReference type="Pfam" id="PF00703">
    <property type="entry name" value="Glyco_hydro_2"/>
    <property type="match status" value="1"/>
</dbReference>
<dbReference type="Gene3D" id="2.60.120.260">
    <property type="entry name" value="Galactose-binding domain-like"/>
    <property type="match status" value="1"/>
</dbReference>
<feature type="domain" description="Glycoside hydrolase family 2 immunoglobulin-like beta-sandwich" evidence="4">
    <location>
        <begin position="183"/>
        <end position="289"/>
    </location>
</feature>
<keyword evidence="2 7" id="KW-0378">Hydrolase</keyword>
<feature type="domain" description="Glycoside hydrolase family 2 catalytic" evidence="5">
    <location>
        <begin position="292"/>
        <end position="582"/>
    </location>
</feature>
<dbReference type="OrthoDB" id="9762066at2"/>
<dbReference type="InterPro" id="IPR036156">
    <property type="entry name" value="Beta-gal/glucu_dom_sf"/>
</dbReference>
<dbReference type="Gene3D" id="3.20.20.80">
    <property type="entry name" value="Glycosidases"/>
    <property type="match status" value="1"/>
</dbReference>
<dbReference type="Pfam" id="PF02836">
    <property type="entry name" value="Glyco_hydro_2_C"/>
    <property type="match status" value="1"/>
</dbReference>
<proteinExistence type="inferred from homology"/>
<dbReference type="RefSeq" id="WP_025704722.1">
    <property type="nucleotide sequence ID" value="NZ_CP009287.1"/>
</dbReference>
<dbReference type="Proteomes" id="UP000029500">
    <property type="component" value="Chromosome"/>
</dbReference>
<keyword evidence="8" id="KW-1185">Reference proteome</keyword>
<dbReference type="Gene3D" id="2.60.40.10">
    <property type="entry name" value="Immunoglobulins"/>
    <property type="match status" value="1"/>
</dbReference>
<dbReference type="eggNOG" id="COG3250">
    <property type="taxonomic scope" value="Bacteria"/>
</dbReference>
<dbReference type="InterPro" id="IPR008979">
    <property type="entry name" value="Galactose-bd-like_sf"/>
</dbReference>
<dbReference type="Pfam" id="PF02837">
    <property type="entry name" value="Glyco_hydro_2_N"/>
    <property type="match status" value="1"/>
</dbReference>
<gene>
    <name evidence="7" type="ORF">PGRAT_18045</name>
</gene>
<name>A0A089M7V3_9BACL</name>
<dbReference type="PANTHER" id="PTHR42732:SF3">
    <property type="entry name" value="HYDROLASE"/>
    <property type="match status" value="1"/>
</dbReference>
<dbReference type="AlphaFoldDB" id="A0A089M7V3"/>
<comment type="similarity">
    <text evidence="1">Belongs to the glycosyl hydrolase 2 family.</text>
</comment>
<evidence type="ECO:0000313" key="7">
    <source>
        <dbReference type="EMBL" id="AIQ69317.1"/>
    </source>
</evidence>
<dbReference type="InterPro" id="IPR013783">
    <property type="entry name" value="Ig-like_fold"/>
</dbReference>
<dbReference type="PANTHER" id="PTHR42732">
    <property type="entry name" value="BETA-GALACTOSIDASE"/>
    <property type="match status" value="1"/>
</dbReference>
<dbReference type="InterPro" id="IPR006103">
    <property type="entry name" value="Glyco_hydro_2_cat"/>
</dbReference>
<dbReference type="SUPFAM" id="SSF49785">
    <property type="entry name" value="Galactose-binding domain-like"/>
    <property type="match status" value="1"/>
</dbReference>
<dbReference type="SUPFAM" id="SSF49303">
    <property type="entry name" value="beta-Galactosidase/glucuronidase domain"/>
    <property type="match status" value="1"/>
</dbReference>
<reference evidence="7 8" key="1">
    <citation type="submission" date="2014-08" db="EMBL/GenBank/DDBJ databases">
        <title>Comparative genomics of the Paenibacillus odorifer group.</title>
        <authorList>
            <person name="den Bakker H.C."/>
            <person name="Tsai Y.-C."/>
            <person name="Martin N."/>
            <person name="Korlach J."/>
            <person name="Wiedmann M."/>
        </authorList>
    </citation>
    <scope>NUCLEOTIDE SEQUENCE [LARGE SCALE GENOMIC DNA]</scope>
    <source>
        <strain evidence="7 8">DSM 15220</strain>
    </source>
</reference>
<dbReference type="GO" id="GO:0005975">
    <property type="term" value="P:carbohydrate metabolic process"/>
    <property type="evidence" value="ECO:0007669"/>
    <property type="project" value="InterPro"/>
</dbReference>
<keyword evidence="3" id="KW-0326">Glycosidase</keyword>
<dbReference type="InterPro" id="IPR017853">
    <property type="entry name" value="GH"/>
</dbReference>
<evidence type="ECO:0000259" key="4">
    <source>
        <dbReference type="Pfam" id="PF00703"/>
    </source>
</evidence>
<dbReference type="InterPro" id="IPR006104">
    <property type="entry name" value="Glyco_hydro_2_N"/>
</dbReference>
<evidence type="ECO:0000259" key="6">
    <source>
        <dbReference type="Pfam" id="PF02837"/>
    </source>
</evidence>
<evidence type="ECO:0000256" key="3">
    <source>
        <dbReference type="ARBA" id="ARBA00023295"/>
    </source>
</evidence>
<feature type="domain" description="Glycosyl hydrolases family 2 sugar binding" evidence="6">
    <location>
        <begin position="22"/>
        <end position="142"/>
    </location>
</feature>